<accession>G2T5R2</accession>
<protein>
    <submittedName>
        <fullName evidence="1">Uncharacterized protein</fullName>
    </submittedName>
</protein>
<evidence type="ECO:0000313" key="1">
    <source>
        <dbReference type="EMBL" id="AEN98058.1"/>
    </source>
</evidence>
<gene>
    <name evidence="1" type="ordered locus">RHOM_14760</name>
</gene>
<proteinExistence type="predicted"/>
<dbReference type="STRING" id="585394.RHOM_14760"/>
<name>G2T5R2_ROSHA</name>
<sequence>MTTKELLEKLELIQKLKCETPTDKECKPGMSQTFI</sequence>
<organism evidence="1 2">
    <name type="scientific">Roseburia hominis (strain DSM 16839 / JCM 17582 / NCIMB 14029 / A2-183)</name>
    <dbReference type="NCBI Taxonomy" id="585394"/>
    <lineage>
        <taxon>Bacteria</taxon>
        <taxon>Bacillati</taxon>
        <taxon>Bacillota</taxon>
        <taxon>Clostridia</taxon>
        <taxon>Lachnospirales</taxon>
        <taxon>Lachnospiraceae</taxon>
        <taxon>Roseburia</taxon>
    </lineage>
</organism>
<dbReference type="AlphaFoldDB" id="G2T5R2"/>
<evidence type="ECO:0000313" key="2">
    <source>
        <dbReference type="Proteomes" id="UP000008178"/>
    </source>
</evidence>
<dbReference type="KEGG" id="rho:RHOM_14760"/>
<reference evidence="1 2" key="1">
    <citation type="journal article" date="2015" name="Genome Announc.">
        <title>Complete genome sequence of the human gut symbiont Roseburia hominis.</title>
        <authorList>
            <person name="Travis A.J."/>
            <person name="Kelly D."/>
            <person name="Flint H.J."/>
            <person name="Aminov R.I."/>
        </authorList>
    </citation>
    <scope>NUCLEOTIDE SEQUENCE [LARGE SCALE GENOMIC DNA]</scope>
    <source>
        <strain evidence="2">DSM 16839 / JCM 17582 / NCIMB 14029 / A2-183</strain>
    </source>
</reference>
<dbReference type="Proteomes" id="UP000008178">
    <property type="component" value="Chromosome"/>
</dbReference>
<keyword evidence="2" id="KW-1185">Reference proteome</keyword>
<dbReference type="HOGENOM" id="CLU_3367035_0_0_9"/>
<dbReference type="EMBL" id="CP003040">
    <property type="protein sequence ID" value="AEN98058.1"/>
    <property type="molecule type" value="Genomic_DNA"/>
</dbReference>